<dbReference type="PIRSF" id="PIRSF005901">
    <property type="entry name" value="EF-P"/>
    <property type="match status" value="1"/>
</dbReference>
<dbReference type="InterPro" id="IPR013852">
    <property type="entry name" value="Transl_elong_P/YeiP_CS"/>
</dbReference>
<dbReference type="FunFam" id="2.40.50.140:FF:000004">
    <property type="entry name" value="Elongation factor P"/>
    <property type="match status" value="1"/>
</dbReference>
<gene>
    <name evidence="3" type="ORF">A2592_02535</name>
</gene>
<accession>A0A1F6FPR5</accession>
<dbReference type="GO" id="GO:0003746">
    <property type="term" value="F:translation elongation factor activity"/>
    <property type="evidence" value="ECO:0007669"/>
    <property type="project" value="TreeGrafter"/>
</dbReference>
<evidence type="ECO:0000313" key="4">
    <source>
        <dbReference type="Proteomes" id="UP000179230"/>
    </source>
</evidence>
<dbReference type="PROSITE" id="PS01275">
    <property type="entry name" value="EFP"/>
    <property type="match status" value="1"/>
</dbReference>
<evidence type="ECO:0000256" key="1">
    <source>
        <dbReference type="ARBA" id="ARBA00009479"/>
    </source>
</evidence>
<dbReference type="InterPro" id="IPR013185">
    <property type="entry name" value="Transl_elong_KOW-like"/>
</dbReference>
<name>A0A1F6FPR5_9BACT</name>
<dbReference type="SUPFAM" id="SSF50104">
    <property type="entry name" value="Translation proteins SH3-like domain"/>
    <property type="match status" value="1"/>
</dbReference>
<dbReference type="InterPro" id="IPR012340">
    <property type="entry name" value="NA-bd_OB-fold"/>
</dbReference>
<comment type="similarity">
    <text evidence="1">Belongs to the elongation factor P family.</text>
</comment>
<organism evidence="3 4">
    <name type="scientific">Candidatus Kaiserbacteria bacterium RIFOXYD1_FULL_42_15</name>
    <dbReference type="NCBI Taxonomy" id="1798532"/>
    <lineage>
        <taxon>Bacteria</taxon>
        <taxon>Candidatus Kaiseribacteriota</taxon>
    </lineage>
</organism>
<reference evidence="3 4" key="1">
    <citation type="journal article" date="2016" name="Nat. Commun.">
        <title>Thousands of microbial genomes shed light on interconnected biogeochemical processes in an aquifer system.</title>
        <authorList>
            <person name="Anantharaman K."/>
            <person name="Brown C.T."/>
            <person name="Hug L.A."/>
            <person name="Sharon I."/>
            <person name="Castelle C.J."/>
            <person name="Probst A.J."/>
            <person name="Thomas B.C."/>
            <person name="Singh A."/>
            <person name="Wilkins M.J."/>
            <person name="Karaoz U."/>
            <person name="Brodie E.L."/>
            <person name="Williams K.H."/>
            <person name="Hubbard S.S."/>
            <person name="Banfield J.F."/>
        </authorList>
    </citation>
    <scope>NUCLEOTIDE SEQUENCE [LARGE SCALE GENOMIC DNA]</scope>
</reference>
<dbReference type="InterPro" id="IPR014722">
    <property type="entry name" value="Rib_uL2_dom2"/>
</dbReference>
<dbReference type="Pfam" id="PF08207">
    <property type="entry name" value="EFP_N"/>
    <property type="match status" value="1"/>
</dbReference>
<dbReference type="AlphaFoldDB" id="A0A1F6FPR5"/>
<proteinExistence type="inferred from homology"/>
<feature type="domain" description="Elongation factor P C-terminal" evidence="2">
    <location>
        <begin position="132"/>
        <end position="187"/>
    </location>
</feature>
<dbReference type="CDD" id="cd05794">
    <property type="entry name" value="S1_EF-P_repeat_2"/>
    <property type="match status" value="1"/>
</dbReference>
<dbReference type="InterPro" id="IPR008991">
    <property type="entry name" value="Translation_prot_SH3-like_sf"/>
</dbReference>
<dbReference type="Gene3D" id="2.30.30.30">
    <property type="match status" value="1"/>
</dbReference>
<dbReference type="SUPFAM" id="SSF50249">
    <property type="entry name" value="Nucleic acid-binding proteins"/>
    <property type="match status" value="2"/>
</dbReference>
<dbReference type="PANTHER" id="PTHR30053:SF12">
    <property type="entry name" value="ELONGATION FACTOR P (EF-P) FAMILY PROTEIN"/>
    <property type="match status" value="1"/>
</dbReference>
<sequence>MAVLSYSEIIQKKVIIFNDEPCLVLSCHIFRKQQRKPVNITKLKGLKSGRMLEQTFHVSETAEEADLENRQVVFIYRKPGEYWFHNAGKPAERFSLKENFIGDQGKYLKDHSEVQALVFDNEIIGIKFPIKVDLKVTEAMPAVKGNTSNSALKEVTLETGVKTMVPMFINEGDIVSVNTETGDYSERMEKA</sequence>
<dbReference type="Proteomes" id="UP000179230">
    <property type="component" value="Unassembled WGS sequence"/>
</dbReference>
<protein>
    <recommendedName>
        <fullName evidence="2">Elongation factor P C-terminal domain-containing protein</fullName>
    </recommendedName>
</protein>
<evidence type="ECO:0000259" key="2">
    <source>
        <dbReference type="SMART" id="SM00841"/>
    </source>
</evidence>
<dbReference type="Pfam" id="PF09285">
    <property type="entry name" value="Elong-fact-P_C"/>
    <property type="match status" value="1"/>
</dbReference>
<evidence type="ECO:0000313" key="3">
    <source>
        <dbReference type="EMBL" id="OGG87840.1"/>
    </source>
</evidence>
<dbReference type="SMART" id="SM00841">
    <property type="entry name" value="Elong-fact-P_C"/>
    <property type="match status" value="1"/>
</dbReference>
<dbReference type="GO" id="GO:0043043">
    <property type="term" value="P:peptide biosynthetic process"/>
    <property type="evidence" value="ECO:0007669"/>
    <property type="project" value="InterPro"/>
</dbReference>
<dbReference type="Gene3D" id="2.40.50.140">
    <property type="entry name" value="Nucleic acid-binding proteins"/>
    <property type="match status" value="2"/>
</dbReference>
<dbReference type="InterPro" id="IPR020599">
    <property type="entry name" value="Transl_elong_fac_P/YeiP"/>
</dbReference>
<dbReference type="EMBL" id="MFMT01000040">
    <property type="protein sequence ID" value="OGG87840.1"/>
    <property type="molecule type" value="Genomic_DNA"/>
</dbReference>
<dbReference type="InterPro" id="IPR015365">
    <property type="entry name" value="Elong-fact-P_C"/>
</dbReference>
<comment type="caution">
    <text evidence="3">The sequence shown here is derived from an EMBL/GenBank/DDBJ whole genome shotgun (WGS) entry which is preliminary data.</text>
</comment>
<dbReference type="GO" id="GO:0005829">
    <property type="term" value="C:cytosol"/>
    <property type="evidence" value="ECO:0007669"/>
    <property type="project" value="UniProtKB-ARBA"/>
</dbReference>
<dbReference type="PANTHER" id="PTHR30053">
    <property type="entry name" value="ELONGATION FACTOR P"/>
    <property type="match status" value="1"/>
</dbReference>